<feature type="transmembrane region" description="Helical" evidence="1">
    <location>
        <begin position="48"/>
        <end position="67"/>
    </location>
</feature>
<feature type="transmembrane region" description="Helical" evidence="1">
    <location>
        <begin position="6"/>
        <end position="28"/>
    </location>
</feature>
<dbReference type="EMBL" id="JASGBP010000002">
    <property type="protein sequence ID" value="MDI9256880.1"/>
    <property type="molecule type" value="Genomic_DNA"/>
</dbReference>
<evidence type="ECO:0000256" key="1">
    <source>
        <dbReference type="SAM" id="Phobius"/>
    </source>
</evidence>
<dbReference type="RefSeq" id="WP_283238565.1">
    <property type="nucleotide sequence ID" value="NZ_JASGBP010000002.1"/>
</dbReference>
<protein>
    <submittedName>
        <fullName evidence="2">Uncharacterized protein</fullName>
    </submittedName>
</protein>
<organism evidence="2 3">
    <name type="scientific">Flavobacterium sedimenticola</name>
    <dbReference type="NCBI Taxonomy" id="3043286"/>
    <lineage>
        <taxon>Bacteria</taxon>
        <taxon>Pseudomonadati</taxon>
        <taxon>Bacteroidota</taxon>
        <taxon>Flavobacteriia</taxon>
        <taxon>Flavobacteriales</taxon>
        <taxon>Flavobacteriaceae</taxon>
        <taxon>Flavobacterium</taxon>
    </lineage>
</organism>
<reference evidence="2 3" key="1">
    <citation type="submission" date="2023-05" db="EMBL/GenBank/DDBJ databases">
        <title>Flavobacterium sedimenti sp. nov., isolated from the sediment.</title>
        <authorList>
            <person name="Wu N."/>
        </authorList>
    </citation>
    <scope>NUCLEOTIDE SEQUENCE [LARGE SCALE GENOMIC DNA]</scope>
    <source>
        <strain evidence="2 3">YZ-48</strain>
    </source>
</reference>
<accession>A0ABT6XP74</accession>
<evidence type="ECO:0000313" key="2">
    <source>
        <dbReference type="EMBL" id="MDI9256880.1"/>
    </source>
</evidence>
<gene>
    <name evidence="2" type="ORF">QHT84_05575</name>
</gene>
<evidence type="ECO:0000313" key="3">
    <source>
        <dbReference type="Proteomes" id="UP001230035"/>
    </source>
</evidence>
<dbReference type="Proteomes" id="UP001230035">
    <property type="component" value="Unassembled WGS sequence"/>
</dbReference>
<keyword evidence="1" id="KW-0812">Transmembrane</keyword>
<comment type="caution">
    <text evidence="2">The sequence shown here is derived from an EMBL/GenBank/DDBJ whole genome shotgun (WGS) entry which is preliminary data.</text>
</comment>
<name>A0ABT6XP74_9FLAO</name>
<keyword evidence="1" id="KW-0472">Membrane</keyword>
<keyword evidence="1" id="KW-1133">Transmembrane helix</keyword>
<sequence>MIYNTLGLIFDLFGVILLFRFGILPDNLWNHILMDNEMSEKDEKRHKIWSKIAISLIFIGFTLQLLGSLHQHINNRTDSQQSFKNLNLGKEKNQTSGITATLKLKYDNKKLYYQLKLNGLTDSYKDISNFVFSLEDKDGFEISEITEKNSTDNVNSSRLYMKDSLIFTIKNSIPYSEKDYSQIRKWNLKITK</sequence>
<keyword evidence="3" id="KW-1185">Reference proteome</keyword>
<proteinExistence type="predicted"/>